<dbReference type="EMBL" id="BLJN01000006">
    <property type="protein sequence ID" value="GFE83695.1"/>
    <property type="molecule type" value="Genomic_DNA"/>
</dbReference>
<evidence type="ECO:0000256" key="7">
    <source>
        <dbReference type="PIRSR" id="PIRSR600821-52"/>
    </source>
</evidence>
<proteinExistence type="inferred from homology"/>
<dbReference type="PRINTS" id="PR00992">
    <property type="entry name" value="ALARACEMASE"/>
</dbReference>
<evidence type="ECO:0000313" key="10">
    <source>
        <dbReference type="Proteomes" id="UP000445000"/>
    </source>
</evidence>
<dbReference type="RefSeq" id="WP_161815284.1">
    <property type="nucleotide sequence ID" value="NZ_BLJN01000006.1"/>
</dbReference>
<reference evidence="10" key="1">
    <citation type="submission" date="2020-01" db="EMBL/GenBank/DDBJ databases">
        <title>'Steroidobacter agaridevorans' sp. nov., agar-degrading bacteria isolated from rhizosphere soils.</title>
        <authorList>
            <person name="Ikenaga M."/>
            <person name="Kataoka M."/>
            <person name="Murouchi A."/>
            <person name="Katsuragi S."/>
            <person name="Sakai M."/>
        </authorList>
    </citation>
    <scope>NUCLEOTIDE SEQUENCE [LARGE SCALE GENOMIC DNA]</scope>
    <source>
        <strain evidence="10">YU21-B</strain>
    </source>
</reference>
<dbReference type="Pfam" id="PF00842">
    <property type="entry name" value="Ala_racemase_C"/>
    <property type="match status" value="1"/>
</dbReference>
<evidence type="ECO:0000256" key="6">
    <source>
        <dbReference type="PIRSR" id="PIRSR600821-50"/>
    </source>
</evidence>
<dbReference type="InterPro" id="IPR000821">
    <property type="entry name" value="Ala_racemase"/>
</dbReference>
<feature type="domain" description="Alanine racemase C-terminal" evidence="8">
    <location>
        <begin position="230"/>
        <end position="354"/>
    </location>
</feature>
<dbReference type="NCBIfam" id="TIGR00492">
    <property type="entry name" value="alr"/>
    <property type="match status" value="1"/>
</dbReference>
<accession>A0A829YK53</accession>
<dbReference type="GO" id="GO:0008784">
    <property type="term" value="F:alanine racemase activity"/>
    <property type="evidence" value="ECO:0007669"/>
    <property type="project" value="UniProtKB-UniRule"/>
</dbReference>
<feature type="binding site" evidence="5 7">
    <location>
        <position position="299"/>
    </location>
    <ligand>
        <name>substrate</name>
    </ligand>
</feature>
<evidence type="ECO:0000256" key="1">
    <source>
        <dbReference type="ARBA" id="ARBA00000316"/>
    </source>
</evidence>
<feature type="active site" description="Proton acceptor; specific for L-alanine" evidence="5">
    <location>
        <position position="251"/>
    </location>
</feature>
<protein>
    <recommendedName>
        <fullName evidence="5">Alanine racemase</fullName>
        <ecNumber evidence="5">5.1.1.1</ecNumber>
    </recommendedName>
</protein>
<dbReference type="GO" id="GO:0005829">
    <property type="term" value="C:cytosol"/>
    <property type="evidence" value="ECO:0007669"/>
    <property type="project" value="TreeGrafter"/>
</dbReference>
<dbReference type="GO" id="GO:0030170">
    <property type="term" value="F:pyridoxal phosphate binding"/>
    <property type="evidence" value="ECO:0007669"/>
    <property type="project" value="UniProtKB-UniRule"/>
</dbReference>
<gene>
    <name evidence="9" type="primary">alr1</name>
    <name evidence="9" type="ORF">GCM10011487_56950</name>
</gene>
<keyword evidence="3 5" id="KW-0663">Pyridoxal phosphate</keyword>
<dbReference type="InterPro" id="IPR001608">
    <property type="entry name" value="Ala_racemase_N"/>
</dbReference>
<dbReference type="InterPro" id="IPR009006">
    <property type="entry name" value="Ala_racemase/Decarboxylase_C"/>
</dbReference>
<dbReference type="SMART" id="SM01005">
    <property type="entry name" value="Ala_racemase_C"/>
    <property type="match status" value="1"/>
</dbReference>
<sequence>MHNTARALINLAALRHNLGVVRMLCPRSRVMAMVKADAYGHGLLRVASALSTADGFAVARLSEALALRKAGVEQRILLLGTLLDVPDLALCSEQNIDVVAHDQFSVNLIVAQARRTPLRVWLKLDSGMHRLGLHPTAFVEADQKLSRHTGVLELVHMTHFSDACNQDIIEKQMSYFFRYHMMSSQAPVSIANSAALIARTDTHCDWVRPGIMLYGDDPVGVGSAISLLPAMTLSAHLIAIREIGPGESVGYNARWTSPRVSRIGTVGVGYGDGYPRHARNGTPVWIDGHLASLVGQVSMDSLTVDLTECPQIRLGDRAILWGPQLPVATIADSASTISYELFTSIQPRVTRDYSD</sequence>
<evidence type="ECO:0000256" key="2">
    <source>
        <dbReference type="ARBA" id="ARBA00001933"/>
    </source>
</evidence>
<comment type="function">
    <text evidence="5">Catalyzes the interconversion of L-alanine and D-alanine. May also act on other amino acids.</text>
</comment>
<dbReference type="UniPathway" id="UPA00042">
    <property type="reaction ID" value="UER00497"/>
</dbReference>
<dbReference type="InterPro" id="IPR011079">
    <property type="entry name" value="Ala_racemase_C"/>
</dbReference>
<keyword evidence="4 5" id="KW-0413">Isomerase</keyword>
<feature type="modified residue" description="N6-(pyridoxal phosphate)lysine" evidence="5 6">
    <location>
        <position position="35"/>
    </location>
</feature>
<comment type="catalytic activity">
    <reaction evidence="1 5">
        <text>L-alanine = D-alanine</text>
        <dbReference type="Rhea" id="RHEA:20249"/>
        <dbReference type="ChEBI" id="CHEBI:57416"/>
        <dbReference type="ChEBI" id="CHEBI:57972"/>
        <dbReference type="EC" id="5.1.1.1"/>
    </reaction>
</comment>
<comment type="cofactor">
    <cofactor evidence="2 5 6">
        <name>pyridoxal 5'-phosphate</name>
        <dbReference type="ChEBI" id="CHEBI:597326"/>
    </cofactor>
</comment>
<dbReference type="EC" id="5.1.1.1" evidence="5"/>
<dbReference type="PANTHER" id="PTHR30511:SF0">
    <property type="entry name" value="ALANINE RACEMASE, CATABOLIC-RELATED"/>
    <property type="match status" value="1"/>
</dbReference>
<dbReference type="Gene3D" id="2.40.37.10">
    <property type="entry name" value="Lyase, Ornithine Decarboxylase, Chain A, domain 1"/>
    <property type="match status" value="1"/>
</dbReference>
<dbReference type="AlphaFoldDB" id="A0A829YK53"/>
<evidence type="ECO:0000313" key="9">
    <source>
        <dbReference type="EMBL" id="GFE83695.1"/>
    </source>
</evidence>
<evidence type="ECO:0000256" key="5">
    <source>
        <dbReference type="HAMAP-Rule" id="MF_01201"/>
    </source>
</evidence>
<comment type="caution">
    <text evidence="9">The sequence shown here is derived from an EMBL/GenBank/DDBJ whole genome shotgun (WGS) entry which is preliminary data.</text>
</comment>
<comment type="pathway">
    <text evidence="5">Amino-acid biosynthesis; D-alanine biosynthesis; D-alanine from L-alanine: step 1/1.</text>
</comment>
<keyword evidence="10" id="KW-1185">Reference proteome</keyword>
<comment type="similarity">
    <text evidence="5">Belongs to the alanine racemase family.</text>
</comment>
<dbReference type="GO" id="GO:0030632">
    <property type="term" value="P:D-alanine biosynthetic process"/>
    <property type="evidence" value="ECO:0007669"/>
    <property type="project" value="UniProtKB-UniRule"/>
</dbReference>
<dbReference type="PANTHER" id="PTHR30511">
    <property type="entry name" value="ALANINE RACEMASE"/>
    <property type="match status" value="1"/>
</dbReference>
<dbReference type="SUPFAM" id="SSF50621">
    <property type="entry name" value="Alanine racemase C-terminal domain-like"/>
    <property type="match status" value="1"/>
</dbReference>
<name>A0A829YK53_9GAMM</name>
<dbReference type="Pfam" id="PF01168">
    <property type="entry name" value="Ala_racemase_N"/>
    <property type="match status" value="1"/>
</dbReference>
<dbReference type="InterPro" id="IPR029066">
    <property type="entry name" value="PLP-binding_barrel"/>
</dbReference>
<dbReference type="FunFam" id="3.20.20.10:FF:000002">
    <property type="entry name" value="Alanine racemase"/>
    <property type="match status" value="1"/>
</dbReference>
<organism evidence="9 10">
    <name type="scientific">Steroidobacter agaridevorans</name>
    <dbReference type="NCBI Taxonomy" id="2695856"/>
    <lineage>
        <taxon>Bacteria</taxon>
        <taxon>Pseudomonadati</taxon>
        <taxon>Pseudomonadota</taxon>
        <taxon>Gammaproteobacteria</taxon>
        <taxon>Steroidobacterales</taxon>
        <taxon>Steroidobacteraceae</taxon>
        <taxon>Steroidobacter</taxon>
    </lineage>
</organism>
<feature type="binding site" evidence="5 7">
    <location>
        <position position="130"/>
    </location>
    <ligand>
        <name>substrate</name>
    </ligand>
</feature>
<feature type="active site" description="Proton acceptor; specific for D-alanine" evidence="5">
    <location>
        <position position="35"/>
    </location>
</feature>
<dbReference type="HAMAP" id="MF_01201">
    <property type="entry name" value="Ala_racemase"/>
    <property type="match status" value="1"/>
</dbReference>
<evidence type="ECO:0000256" key="3">
    <source>
        <dbReference type="ARBA" id="ARBA00022898"/>
    </source>
</evidence>
<evidence type="ECO:0000259" key="8">
    <source>
        <dbReference type="SMART" id="SM01005"/>
    </source>
</evidence>
<evidence type="ECO:0000256" key="4">
    <source>
        <dbReference type="ARBA" id="ARBA00023235"/>
    </source>
</evidence>
<dbReference type="Proteomes" id="UP000445000">
    <property type="component" value="Unassembled WGS sequence"/>
</dbReference>
<dbReference type="SUPFAM" id="SSF51419">
    <property type="entry name" value="PLP-binding barrel"/>
    <property type="match status" value="1"/>
</dbReference>
<dbReference type="Gene3D" id="3.20.20.10">
    <property type="entry name" value="Alanine racemase"/>
    <property type="match status" value="1"/>
</dbReference>